<evidence type="ECO:0000256" key="2">
    <source>
        <dbReference type="ARBA" id="ARBA00022692"/>
    </source>
</evidence>
<feature type="transmembrane region" description="Helical" evidence="5">
    <location>
        <begin position="194"/>
        <end position="214"/>
    </location>
</feature>
<dbReference type="InterPro" id="IPR007300">
    <property type="entry name" value="CidB/LrgB"/>
</dbReference>
<protein>
    <submittedName>
        <fullName evidence="6">Inner membrane protein YohK</fullName>
    </submittedName>
</protein>
<keyword evidence="2 5" id="KW-0812">Transmembrane</keyword>
<dbReference type="GO" id="GO:0016020">
    <property type="term" value="C:membrane"/>
    <property type="evidence" value="ECO:0007669"/>
    <property type="project" value="UniProtKB-SubCell"/>
</dbReference>
<feature type="transmembrane region" description="Helical" evidence="5">
    <location>
        <begin position="220"/>
        <end position="243"/>
    </location>
</feature>
<dbReference type="AlphaFoldDB" id="A0A554X485"/>
<keyword evidence="4 5" id="KW-0472">Membrane</keyword>
<keyword evidence="3 5" id="KW-1133">Transmembrane helix</keyword>
<dbReference type="RefSeq" id="WP_143901366.1">
    <property type="nucleotide sequence ID" value="NZ_VJOL01000011.1"/>
</dbReference>
<keyword evidence="7" id="KW-1185">Reference proteome</keyword>
<feature type="transmembrane region" description="Helical" evidence="5">
    <location>
        <begin position="16"/>
        <end position="38"/>
    </location>
</feature>
<dbReference type="PANTHER" id="PTHR30249:SF0">
    <property type="entry name" value="PLASTIDAL GLYCOLATE_GLYCERATE TRANSLOCATOR 1, CHLOROPLASTIC"/>
    <property type="match status" value="1"/>
</dbReference>
<comment type="subcellular location">
    <subcellularLocation>
        <location evidence="1">Membrane</location>
        <topology evidence="1">Multi-pass membrane protein</topology>
    </subcellularLocation>
</comment>
<comment type="caution">
    <text evidence="6">The sequence shown here is derived from an EMBL/GenBank/DDBJ whole genome shotgun (WGS) entry which is preliminary data.</text>
</comment>
<organism evidence="6 7">
    <name type="scientific">Tepidimonas thermarum</name>
    <dbReference type="NCBI Taxonomy" id="335431"/>
    <lineage>
        <taxon>Bacteria</taxon>
        <taxon>Pseudomonadati</taxon>
        <taxon>Pseudomonadota</taxon>
        <taxon>Betaproteobacteria</taxon>
        <taxon>Burkholderiales</taxon>
        <taxon>Tepidimonas</taxon>
    </lineage>
</organism>
<proteinExistence type="predicted"/>
<name>A0A554X485_9BURK</name>
<feature type="transmembrane region" description="Helical" evidence="5">
    <location>
        <begin position="163"/>
        <end position="182"/>
    </location>
</feature>
<feature type="transmembrane region" description="Helical" evidence="5">
    <location>
        <begin position="50"/>
        <end position="69"/>
    </location>
</feature>
<dbReference type="EMBL" id="VJOL01000011">
    <property type="protein sequence ID" value="TSE30654.1"/>
    <property type="molecule type" value="Genomic_DNA"/>
</dbReference>
<accession>A0A554X485</accession>
<evidence type="ECO:0000313" key="7">
    <source>
        <dbReference type="Proteomes" id="UP000318542"/>
    </source>
</evidence>
<dbReference type="Pfam" id="PF04172">
    <property type="entry name" value="LrgB"/>
    <property type="match status" value="1"/>
</dbReference>
<sequence length="254" mass="25956">MSAPMADVGMARLGDVWVYLAASPLLGLTLTLLAYGLAHRIFTACGAHPLANPVALAVALIGTLLWLTGTPYATYFEGAQFVHFLLGPATVALAVALHAHAPLLRRLWAPLLAGLVTGALAASLSAVALGWLLGASPQTLASLAPKSVTTPVAMGIAEGLGGLPSLTAVLVVSTGIWGAVTARPLFDRLGWRDPVVRGFALGVAAHGIGTARAFQVHPTMGAFAGLAMGLAALFNAVVLPWVLGPVLQWLRGTA</sequence>
<evidence type="ECO:0000256" key="3">
    <source>
        <dbReference type="ARBA" id="ARBA00022989"/>
    </source>
</evidence>
<feature type="transmembrane region" description="Helical" evidence="5">
    <location>
        <begin position="81"/>
        <end position="99"/>
    </location>
</feature>
<evidence type="ECO:0000313" key="6">
    <source>
        <dbReference type="EMBL" id="TSE30654.1"/>
    </source>
</evidence>
<feature type="transmembrane region" description="Helical" evidence="5">
    <location>
        <begin position="111"/>
        <end position="133"/>
    </location>
</feature>
<gene>
    <name evidence="6" type="primary">yohK</name>
    <name evidence="6" type="ORF">Tther_00894</name>
</gene>
<dbReference type="Proteomes" id="UP000318542">
    <property type="component" value="Unassembled WGS sequence"/>
</dbReference>
<evidence type="ECO:0000256" key="4">
    <source>
        <dbReference type="ARBA" id="ARBA00023136"/>
    </source>
</evidence>
<evidence type="ECO:0000256" key="5">
    <source>
        <dbReference type="SAM" id="Phobius"/>
    </source>
</evidence>
<evidence type="ECO:0000256" key="1">
    <source>
        <dbReference type="ARBA" id="ARBA00004141"/>
    </source>
</evidence>
<reference evidence="6 7" key="1">
    <citation type="submission" date="2019-07" db="EMBL/GenBank/DDBJ databases">
        <title>Tepidimonas thermarum AA-1 draft genome.</title>
        <authorList>
            <person name="Da Costa M.S."/>
            <person name="Froufe H.J.C."/>
            <person name="Egas C."/>
            <person name="Albuquerque L."/>
        </authorList>
    </citation>
    <scope>NUCLEOTIDE SEQUENCE [LARGE SCALE GENOMIC DNA]</scope>
    <source>
        <strain evidence="6 7">AA-1</strain>
    </source>
</reference>
<dbReference type="PANTHER" id="PTHR30249">
    <property type="entry name" value="PUTATIVE SEROTONIN TRANSPORTER"/>
    <property type="match status" value="1"/>
</dbReference>
<dbReference type="OrthoDB" id="9811701at2"/>